<feature type="transmembrane region" description="Helical" evidence="13">
    <location>
        <begin position="379"/>
        <end position="398"/>
    </location>
</feature>
<comment type="similarity">
    <text evidence="3">Belongs to the multi antimicrobial extrusion (MATE) (TC 2.A.66.1) family.</text>
</comment>
<feature type="transmembrane region" description="Helical" evidence="13">
    <location>
        <begin position="12"/>
        <end position="33"/>
    </location>
</feature>
<feature type="transmembrane region" description="Helical" evidence="13">
    <location>
        <begin position="45"/>
        <end position="68"/>
    </location>
</feature>
<evidence type="ECO:0000256" key="4">
    <source>
        <dbReference type="ARBA" id="ARBA00020268"/>
    </source>
</evidence>
<evidence type="ECO:0000313" key="15">
    <source>
        <dbReference type="Proteomes" id="UP000199287"/>
    </source>
</evidence>
<keyword evidence="9 13" id="KW-1133">Transmembrane helix</keyword>
<evidence type="ECO:0000256" key="10">
    <source>
        <dbReference type="ARBA" id="ARBA00023065"/>
    </source>
</evidence>
<feature type="transmembrane region" description="Helical" evidence="13">
    <location>
        <begin position="304"/>
        <end position="326"/>
    </location>
</feature>
<evidence type="ECO:0000256" key="11">
    <source>
        <dbReference type="ARBA" id="ARBA00023136"/>
    </source>
</evidence>
<protein>
    <recommendedName>
        <fullName evidence="4">Probable multidrug resistance protein NorM</fullName>
    </recommendedName>
    <alternativeName>
        <fullName evidence="12">Multidrug-efflux transporter</fullName>
    </alternativeName>
</protein>
<dbReference type="RefSeq" id="WP_093369427.1">
    <property type="nucleotide sequence ID" value="NZ_FOQA01000001.1"/>
</dbReference>
<dbReference type="PANTHER" id="PTHR43298">
    <property type="entry name" value="MULTIDRUG RESISTANCE PROTEIN NORM-RELATED"/>
    <property type="match status" value="1"/>
</dbReference>
<feature type="transmembrane region" description="Helical" evidence="13">
    <location>
        <begin position="88"/>
        <end position="107"/>
    </location>
</feature>
<evidence type="ECO:0000256" key="1">
    <source>
        <dbReference type="ARBA" id="ARBA00003408"/>
    </source>
</evidence>
<feature type="transmembrane region" description="Helical" evidence="13">
    <location>
        <begin position="182"/>
        <end position="205"/>
    </location>
</feature>
<keyword evidence="7" id="KW-1003">Cell membrane</keyword>
<gene>
    <name evidence="14" type="ORF">SAMN05192551_101555</name>
</gene>
<proteinExistence type="inferred from homology"/>
<evidence type="ECO:0000313" key="14">
    <source>
        <dbReference type="EMBL" id="SFH56712.1"/>
    </source>
</evidence>
<dbReference type="PIRSF" id="PIRSF006603">
    <property type="entry name" value="DinF"/>
    <property type="match status" value="1"/>
</dbReference>
<feature type="transmembrane region" description="Helical" evidence="13">
    <location>
        <begin position="225"/>
        <end position="253"/>
    </location>
</feature>
<reference evidence="15" key="1">
    <citation type="submission" date="2016-10" db="EMBL/GenBank/DDBJ databases">
        <authorList>
            <person name="Varghese N."/>
            <person name="Submissions S."/>
        </authorList>
    </citation>
    <scope>NUCLEOTIDE SEQUENCE [LARGE SCALE GENOMIC DNA]</scope>
    <source>
        <strain evidence="15">Z-7934</strain>
    </source>
</reference>
<keyword evidence="10" id="KW-0406">Ion transport</keyword>
<evidence type="ECO:0000256" key="3">
    <source>
        <dbReference type="ARBA" id="ARBA00010199"/>
    </source>
</evidence>
<dbReference type="InterPro" id="IPR048279">
    <property type="entry name" value="MdtK-like"/>
</dbReference>
<keyword evidence="11 13" id="KW-0472">Membrane</keyword>
<dbReference type="GO" id="GO:0042910">
    <property type="term" value="F:xenobiotic transmembrane transporter activity"/>
    <property type="evidence" value="ECO:0007669"/>
    <property type="project" value="InterPro"/>
</dbReference>
<feature type="transmembrane region" description="Helical" evidence="13">
    <location>
        <begin position="127"/>
        <end position="148"/>
    </location>
</feature>
<dbReference type="PANTHER" id="PTHR43298:SF2">
    <property type="entry name" value="FMN_FAD EXPORTER YEEO-RELATED"/>
    <property type="match status" value="1"/>
</dbReference>
<dbReference type="EMBL" id="FOQA01000001">
    <property type="protein sequence ID" value="SFH56712.1"/>
    <property type="molecule type" value="Genomic_DNA"/>
</dbReference>
<keyword evidence="5" id="KW-0813">Transport</keyword>
<dbReference type="InterPro" id="IPR050222">
    <property type="entry name" value="MATE_MdtK"/>
</dbReference>
<dbReference type="Pfam" id="PF01554">
    <property type="entry name" value="MatE"/>
    <property type="match status" value="2"/>
</dbReference>
<dbReference type="AlphaFoldDB" id="A0A1I3B3B5"/>
<sequence length="436" mass="47606">MNKIKFDFVKYASLNMVAMLGVSIYILADTYFISKALGDIGLTALNFAIVIFALIQGVGLMIGIGGAIDFSLKKSEDNEAEKTSFQDALFIGAFFSSVFLLVGFFFTTQLSLFLGAKGEVLGLTKTYVSTILVFSPFFILNNIALAFARNDNAPRLAMIAMIVSSCSNIILDYLLMFPLSMGIFGAALGTGLSALISLSVLTIYLKDNHRSFRLNKCKLEVKKLVRIMVLGLPACVTELASAITLFTFNLVILKIAGNIGVAAYGIIANVAIVAIALFTGLAQGIQPLVSNYYGKSDRHGLRTILKYSLFTAFLLAIAMYFIIFMYSTNIISVFNGQGNEVLATIAETGLIIYFTGFVFAGINIVLISFFSATSNTDKALLISMLRSSLILIPAVVLLSFRFGIYGVWVSFVMTELSVTMFLVISHRRYVTMKFKN</sequence>
<dbReference type="STRING" id="69895.SAMN05192551_101555"/>
<dbReference type="GO" id="GO:0005886">
    <property type="term" value="C:plasma membrane"/>
    <property type="evidence" value="ECO:0007669"/>
    <property type="project" value="UniProtKB-SubCell"/>
</dbReference>
<comment type="subcellular location">
    <subcellularLocation>
        <location evidence="2">Cell membrane</location>
        <topology evidence="2">Multi-pass membrane protein</topology>
    </subcellularLocation>
</comment>
<evidence type="ECO:0000256" key="12">
    <source>
        <dbReference type="ARBA" id="ARBA00031636"/>
    </source>
</evidence>
<feature type="transmembrane region" description="Helical" evidence="13">
    <location>
        <begin position="259"/>
        <end position="283"/>
    </location>
</feature>
<evidence type="ECO:0000256" key="5">
    <source>
        <dbReference type="ARBA" id="ARBA00022448"/>
    </source>
</evidence>
<dbReference type="GO" id="GO:0015297">
    <property type="term" value="F:antiporter activity"/>
    <property type="evidence" value="ECO:0007669"/>
    <property type="project" value="UniProtKB-KW"/>
</dbReference>
<name>A0A1I3B3B5_9FIRM</name>
<evidence type="ECO:0000256" key="9">
    <source>
        <dbReference type="ARBA" id="ARBA00022989"/>
    </source>
</evidence>
<evidence type="ECO:0000256" key="6">
    <source>
        <dbReference type="ARBA" id="ARBA00022449"/>
    </source>
</evidence>
<feature type="transmembrane region" description="Helical" evidence="13">
    <location>
        <begin position="155"/>
        <end position="176"/>
    </location>
</feature>
<feature type="transmembrane region" description="Helical" evidence="13">
    <location>
        <begin position="404"/>
        <end position="424"/>
    </location>
</feature>
<feature type="transmembrane region" description="Helical" evidence="13">
    <location>
        <begin position="350"/>
        <end position="372"/>
    </location>
</feature>
<keyword evidence="8 13" id="KW-0812">Transmembrane</keyword>
<dbReference type="GO" id="GO:0006811">
    <property type="term" value="P:monoatomic ion transport"/>
    <property type="evidence" value="ECO:0007669"/>
    <property type="project" value="UniProtKB-KW"/>
</dbReference>
<accession>A0A1I3B3B5</accession>
<dbReference type="OrthoDB" id="305360at2"/>
<evidence type="ECO:0000256" key="2">
    <source>
        <dbReference type="ARBA" id="ARBA00004651"/>
    </source>
</evidence>
<evidence type="ECO:0000256" key="7">
    <source>
        <dbReference type="ARBA" id="ARBA00022475"/>
    </source>
</evidence>
<dbReference type="InterPro" id="IPR002528">
    <property type="entry name" value="MATE_fam"/>
</dbReference>
<keyword evidence="6" id="KW-0050">Antiport</keyword>
<dbReference type="Proteomes" id="UP000199287">
    <property type="component" value="Unassembled WGS sequence"/>
</dbReference>
<organism evidence="14 15">
    <name type="scientific">Tindallia magadiensis</name>
    <dbReference type="NCBI Taxonomy" id="69895"/>
    <lineage>
        <taxon>Bacteria</taxon>
        <taxon>Bacillati</taxon>
        <taxon>Bacillota</taxon>
        <taxon>Clostridia</taxon>
        <taxon>Peptostreptococcales</taxon>
        <taxon>Tindalliaceae</taxon>
        <taxon>Tindallia</taxon>
    </lineage>
</organism>
<evidence type="ECO:0000256" key="13">
    <source>
        <dbReference type="SAM" id="Phobius"/>
    </source>
</evidence>
<evidence type="ECO:0000256" key="8">
    <source>
        <dbReference type="ARBA" id="ARBA00022692"/>
    </source>
</evidence>
<comment type="function">
    <text evidence="1">Multidrug efflux pump.</text>
</comment>
<keyword evidence="15" id="KW-1185">Reference proteome</keyword>